<organism evidence="1 2">
    <name type="scientific">Kitasatospora misakiensis</name>
    <dbReference type="NCBI Taxonomy" id="67330"/>
    <lineage>
        <taxon>Bacteria</taxon>
        <taxon>Bacillati</taxon>
        <taxon>Actinomycetota</taxon>
        <taxon>Actinomycetes</taxon>
        <taxon>Kitasatosporales</taxon>
        <taxon>Streptomycetaceae</taxon>
        <taxon>Kitasatospora</taxon>
    </lineage>
</organism>
<evidence type="ECO:0000313" key="2">
    <source>
        <dbReference type="Proteomes" id="UP001595975"/>
    </source>
</evidence>
<dbReference type="Pfam" id="PF12441">
    <property type="entry name" value="CopG_antitoxin"/>
    <property type="match status" value="1"/>
</dbReference>
<dbReference type="Proteomes" id="UP001595975">
    <property type="component" value="Unassembled WGS sequence"/>
</dbReference>
<reference evidence="2" key="1">
    <citation type="journal article" date="2019" name="Int. J. Syst. Evol. Microbiol.">
        <title>The Global Catalogue of Microorganisms (GCM) 10K type strain sequencing project: providing services to taxonomists for standard genome sequencing and annotation.</title>
        <authorList>
            <consortium name="The Broad Institute Genomics Platform"/>
            <consortium name="The Broad Institute Genome Sequencing Center for Infectious Disease"/>
            <person name="Wu L."/>
            <person name="Ma J."/>
        </authorList>
    </citation>
    <scope>NUCLEOTIDE SEQUENCE [LARGE SCALE GENOMIC DNA]</scope>
    <source>
        <strain evidence="2">CGMCC 4.1437</strain>
    </source>
</reference>
<dbReference type="InterPro" id="IPR022148">
    <property type="entry name" value="CopG_antitoxin"/>
</dbReference>
<keyword evidence="2" id="KW-1185">Reference proteome</keyword>
<dbReference type="RefSeq" id="WP_380223493.1">
    <property type="nucleotide sequence ID" value="NZ_JBHSOF010000002.1"/>
</dbReference>
<dbReference type="EMBL" id="JBHSOF010000002">
    <property type="protein sequence ID" value="MFC5661904.1"/>
    <property type="molecule type" value="Genomic_DNA"/>
</dbReference>
<proteinExistence type="predicted"/>
<accession>A0ABW0WYA2</accession>
<gene>
    <name evidence="1" type="ORF">ACFP3U_02785</name>
</gene>
<comment type="caution">
    <text evidence="1">The sequence shown here is derived from an EMBL/GenBank/DDBJ whole genome shotgun (WGS) entry which is preliminary data.</text>
</comment>
<name>A0ABW0WYA2_9ACTN</name>
<evidence type="ECO:0000313" key="1">
    <source>
        <dbReference type="EMBL" id="MFC5661904.1"/>
    </source>
</evidence>
<sequence>MTDNGAEVEAEALAEFYETHELTEDEIMAAEPAEPLPVESVMITTSLRLPKPVMDEVRRRAQSRGVKPTAIMREWIEAAVADQEAVVPLSVITAAVAEYQHRRAS</sequence>
<protein>
    <submittedName>
        <fullName evidence="1">CopG family antitoxin</fullName>
    </submittedName>
</protein>